<feature type="signal peptide" evidence="2">
    <location>
        <begin position="1"/>
        <end position="26"/>
    </location>
</feature>
<comment type="caution">
    <text evidence="6">The sequence shown here is derived from an EMBL/GenBank/DDBJ whole genome shotgun (WGS) entry which is preliminary data.</text>
</comment>
<dbReference type="InterPro" id="IPR002772">
    <property type="entry name" value="Glyco_hydro_3_C"/>
</dbReference>
<sequence>MRHNTINRTGPLGPLFILSTLGFLTACTDAASADKASPEAPADTAFSSAHGYEVDGQPTDIKIWPKLTLPHQGDAALEQRVEQLLATMTLEQKVAQMIQPEIRDITVEDMRRYGFGSYLNGGGSYPHNNKHATPEEWINLAEAMYQASMDDSQDGIAIPTMWGTDAVHGHNNVIGATLFPHNIGLGAARNPELIEKIAAATAREVMATGIDWVFAPTVAVARDDRWGRTYESYSEDPAVVRDYSRAIVEGLQGAADKDFLSEQRVIATVKHFLGDGGTEGGDDQGDALASERELFEIHGQGYVGGLEAGAQTVMASFNSWHGVKNHGNPYLLTDVLKTRMGFDGLVVGDWNGHGQIPGCSNESCPQAINAGLDIFMVPTDAWKPLYHNTIAQVRDGTIPQSRIDDAVARILRVKFRAGLFDKPSPANRPLSGKTALIGHPDHRAIAREAVRESLVLLKNDGNLLPLMPGQTLLIAGDGADNIGKQSGGWSITWQGTGNQNHEFPGATSIYAGIADTVKSAGGRAVLSADGSWDEPTLPDAAIVVFGEDPYAEGNGDLDNLEYQRGNKRDLALLNRLKAQGIPVISVFISGRPLWINPELNASDAFVAAWLPGTEGAGVADVLFRDADGQVRHDFTGTLPFSWPASPQQARVNFQDADVKPLLPYGFGLKAGEPSTLAGNLSEDNGLSQLKVTSQTLFAQAVKAPWHMMMGAQLGEQQTQQTVSSSIQSNDVVTLKSADRDVQEDVRTVAFNGQGRGWVGLQGNFPEDLRAYLEADSALSIELHSADAIESPLFLTMACEGQCQGKVALHEALNRLEQQWGTVSVDLRCFAQQGVNFAKITAPVALETEARMQIDFGKITLVPGGAAEATLRCPDA</sequence>
<gene>
    <name evidence="6" type="ORF">GCM10025772_12930</name>
</gene>
<dbReference type="Gene3D" id="2.60.120.430">
    <property type="entry name" value="Galactose-binding lectin"/>
    <property type="match status" value="1"/>
</dbReference>
<keyword evidence="1" id="KW-0378">Hydrolase</keyword>
<name>A0ABP9S2L8_9GAMM</name>
<dbReference type="PRINTS" id="PR00133">
    <property type="entry name" value="GLHYDRLASE3"/>
</dbReference>
<dbReference type="PROSITE" id="PS51257">
    <property type="entry name" value="PROKAR_LIPOPROTEIN"/>
    <property type="match status" value="1"/>
</dbReference>
<feature type="chain" id="PRO_5047044406" evidence="2">
    <location>
        <begin position="27"/>
        <end position="875"/>
    </location>
</feature>
<evidence type="ECO:0000313" key="7">
    <source>
        <dbReference type="Proteomes" id="UP001501600"/>
    </source>
</evidence>
<reference evidence="7" key="1">
    <citation type="journal article" date="2019" name="Int. J. Syst. Evol. Microbiol.">
        <title>The Global Catalogue of Microorganisms (GCM) 10K type strain sequencing project: providing services to taxonomists for standard genome sequencing and annotation.</title>
        <authorList>
            <consortium name="The Broad Institute Genomics Platform"/>
            <consortium name="The Broad Institute Genome Sequencing Center for Infectious Disease"/>
            <person name="Wu L."/>
            <person name="Ma J."/>
        </authorList>
    </citation>
    <scope>NUCLEOTIDE SEQUENCE [LARGE SCALE GENOMIC DNA]</scope>
    <source>
        <strain evidence="7">JCM 18720</strain>
    </source>
</reference>
<dbReference type="InterPro" id="IPR051915">
    <property type="entry name" value="Cellulose_Degrad_GH3"/>
</dbReference>
<feature type="domain" description="ExoP galactose-binding-like" evidence="5">
    <location>
        <begin position="703"/>
        <end position="859"/>
    </location>
</feature>
<dbReference type="SUPFAM" id="SSF52279">
    <property type="entry name" value="Beta-D-glucan exohydrolase, C-terminal domain"/>
    <property type="match status" value="1"/>
</dbReference>
<dbReference type="Pfam" id="PF18559">
    <property type="entry name" value="Exop_C"/>
    <property type="match status" value="1"/>
</dbReference>
<evidence type="ECO:0000313" key="6">
    <source>
        <dbReference type="EMBL" id="GAA5189754.1"/>
    </source>
</evidence>
<dbReference type="InterPro" id="IPR001764">
    <property type="entry name" value="Glyco_hydro_3_N"/>
</dbReference>
<dbReference type="Gene3D" id="3.20.20.300">
    <property type="entry name" value="Glycoside hydrolase, family 3, N-terminal domain"/>
    <property type="match status" value="1"/>
</dbReference>
<dbReference type="Pfam" id="PF00933">
    <property type="entry name" value="Glyco_hydro_3"/>
    <property type="match status" value="1"/>
</dbReference>
<organism evidence="6 7">
    <name type="scientific">Ferrimonas gelatinilytica</name>
    <dbReference type="NCBI Taxonomy" id="1255257"/>
    <lineage>
        <taxon>Bacteria</taxon>
        <taxon>Pseudomonadati</taxon>
        <taxon>Pseudomonadota</taxon>
        <taxon>Gammaproteobacteria</taxon>
        <taxon>Alteromonadales</taxon>
        <taxon>Ferrimonadaceae</taxon>
        <taxon>Ferrimonas</taxon>
    </lineage>
</organism>
<dbReference type="PANTHER" id="PTHR30620:SF77">
    <property type="entry name" value="LYSOSOMAL BETA GLUCOSIDASE-LIKE"/>
    <property type="match status" value="1"/>
</dbReference>
<dbReference type="Proteomes" id="UP001501600">
    <property type="component" value="Unassembled WGS sequence"/>
</dbReference>
<proteinExistence type="predicted"/>
<evidence type="ECO:0000256" key="1">
    <source>
        <dbReference type="ARBA" id="ARBA00022801"/>
    </source>
</evidence>
<accession>A0ABP9S2L8</accession>
<keyword evidence="2" id="KW-0732">Signal</keyword>
<dbReference type="InterPro" id="IPR036962">
    <property type="entry name" value="Glyco_hydro_3_N_sf"/>
</dbReference>
<dbReference type="SUPFAM" id="SSF51445">
    <property type="entry name" value="(Trans)glycosidases"/>
    <property type="match status" value="1"/>
</dbReference>
<feature type="domain" description="Glycoside hydrolase family 3 C-terminal" evidence="4">
    <location>
        <begin position="454"/>
        <end position="668"/>
    </location>
</feature>
<evidence type="ECO:0000256" key="2">
    <source>
        <dbReference type="SAM" id="SignalP"/>
    </source>
</evidence>
<keyword evidence="7" id="KW-1185">Reference proteome</keyword>
<dbReference type="Pfam" id="PF01915">
    <property type="entry name" value="Glyco_hydro_3_C"/>
    <property type="match status" value="1"/>
</dbReference>
<dbReference type="RefSeq" id="WP_345316225.1">
    <property type="nucleotide sequence ID" value="NZ_BAABLF010000006.1"/>
</dbReference>
<evidence type="ECO:0000259" key="5">
    <source>
        <dbReference type="Pfam" id="PF18559"/>
    </source>
</evidence>
<evidence type="ECO:0000259" key="3">
    <source>
        <dbReference type="Pfam" id="PF00933"/>
    </source>
</evidence>
<dbReference type="PANTHER" id="PTHR30620">
    <property type="entry name" value="PERIPLASMIC BETA-GLUCOSIDASE-RELATED"/>
    <property type="match status" value="1"/>
</dbReference>
<evidence type="ECO:0000259" key="4">
    <source>
        <dbReference type="Pfam" id="PF01915"/>
    </source>
</evidence>
<dbReference type="InterPro" id="IPR036881">
    <property type="entry name" value="Glyco_hydro_3_C_sf"/>
</dbReference>
<dbReference type="EMBL" id="BAABLF010000006">
    <property type="protein sequence ID" value="GAA5189754.1"/>
    <property type="molecule type" value="Genomic_DNA"/>
</dbReference>
<dbReference type="InterPro" id="IPR041443">
    <property type="entry name" value="Exop_C"/>
</dbReference>
<dbReference type="InterPro" id="IPR017853">
    <property type="entry name" value="GH"/>
</dbReference>
<feature type="domain" description="Glycoside hydrolase family 3 N-terminal" evidence="3">
    <location>
        <begin position="89"/>
        <end position="413"/>
    </location>
</feature>
<dbReference type="Gene3D" id="3.40.50.1700">
    <property type="entry name" value="Glycoside hydrolase family 3 C-terminal domain"/>
    <property type="match status" value="1"/>
</dbReference>
<protein>
    <submittedName>
        <fullName evidence="6">Exo 1,3/1,4-beta-D-glucan glucohydrolase</fullName>
    </submittedName>
</protein>